<name>A0A412VW02_PHOVU</name>
<dbReference type="EMBL" id="QRYT01000001">
    <property type="protein sequence ID" value="RGV13844.1"/>
    <property type="molecule type" value="Genomic_DNA"/>
</dbReference>
<evidence type="ECO:0000313" key="1">
    <source>
        <dbReference type="EMBL" id="RGV13844.1"/>
    </source>
</evidence>
<organism evidence="1 2">
    <name type="scientific">Phocaeicola vulgatus</name>
    <name type="common">Bacteroides vulgatus</name>
    <dbReference type="NCBI Taxonomy" id="821"/>
    <lineage>
        <taxon>Bacteria</taxon>
        <taxon>Pseudomonadati</taxon>
        <taxon>Bacteroidota</taxon>
        <taxon>Bacteroidia</taxon>
        <taxon>Bacteroidales</taxon>
        <taxon>Bacteroidaceae</taxon>
        <taxon>Phocaeicola</taxon>
    </lineage>
</organism>
<proteinExistence type="predicted"/>
<dbReference type="AlphaFoldDB" id="A0A412VW02"/>
<protein>
    <submittedName>
        <fullName evidence="1">Uncharacterized protein</fullName>
    </submittedName>
</protein>
<reference evidence="1 2" key="1">
    <citation type="submission" date="2018-08" db="EMBL/GenBank/DDBJ databases">
        <title>A genome reference for cultivated species of the human gut microbiota.</title>
        <authorList>
            <person name="Zou Y."/>
            <person name="Xue W."/>
            <person name="Luo G."/>
        </authorList>
    </citation>
    <scope>NUCLEOTIDE SEQUENCE [LARGE SCALE GENOMIC DNA]</scope>
    <source>
        <strain evidence="1 2">AF14-8</strain>
    </source>
</reference>
<sequence length="92" mass="10694">MILLICFEAMFERMSLFSCPDRKISSEEKGISSEEIAINVQLYPISSDFFGRYCLNCTGKGYFFGKNTHKCTFLYRLNFLCENQLKSTSKIF</sequence>
<gene>
    <name evidence="1" type="ORF">DWW27_00325</name>
</gene>
<evidence type="ECO:0000313" key="2">
    <source>
        <dbReference type="Proteomes" id="UP000285379"/>
    </source>
</evidence>
<accession>A0A412VW02</accession>
<comment type="caution">
    <text evidence="1">The sequence shown here is derived from an EMBL/GenBank/DDBJ whole genome shotgun (WGS) entry which is preliminary data.</text>
</comment>
<dbReference type="Proteomes" id="UP000285379">
    <property type="component" value="Unassembled WGS sequence"/>
</dbReference>